<keyword evidence="2" id="KW-1185">Reference proteome</keyword>
<comment type="caution">
    <text evidence="1">The sequence shown here is derived from an EMBL/GenBank/DDBJ whole genome shotgun (WGS) entry which is preliminary data.</text>
</comment>
<protein>
    <submittedName>
        <fullName evidence="1">Uncharacterized protein</fullName>
    </submittedName>
</protein>
<organism evidence="1 2">
    <name type="scientific">Lacrimispora xylanisolvens</name>
    <dbReference type="NCBI Taxonomy" id="384636"/>
    <lineage>
        <taxon>Bacteria</taxon>
        <taxon>Bacillati</taxon>
        <taxon>Bacillota</taxon>
        <taxon>Clostridia</taxon>
        <taxon>Lachnospirales</taxon>
        <taxon>Lachnospiraceae</taxon>
        <taxon>Lacrimispora</taxon>
    </lineage>
</organism>
<reference evidence="1 2" key="1">
    <citation type="submission" date="2018-02" db="EMBL/GenBank/DDBJ databases">
        <title>Genomic Encyclopedia of Archaeal and Bacterial Type Strains, Phase II (KMG-II): from individual species to whole genera.</title>
        <authorList>
            <person name="Goeker M."/>
        </authorList>
    </citation>
    <scope>NUCLEOTIDE SEQUENCE [LARGE SCALE GENOMIC DNA]</scope>
    <source>
        <strain evidence="1 2">DSM 3808</strain>
    </source>
</reference>
<sequence>MKTIKQRLLGFTLILISFAVIALAWTGTTPEERDVTVILITLPLGIYSMVTKSEV</sequence>
<gene>
    <name evidence="1" type="ORF">BXY41_10530</name>
</gene>
<proteinExistence type="predicted"/>
<name>A0A2S6HST3_9FIRM</name>
<evidence type="ECO:0000313" key="2">
    <source>
        <dbReference type="Proteomes" id="UP000237749"/>
    </source>
</evidence>
<evidence type="ECO:0000313" key="1">
    <source>
        <dbReference type="EMBL" id="PPK80815.1"/>
    </source>
</evidence>
<accession>A0A2S6HST3</accession>
<dbReference type="AlphaFoldDB" id="A0A2S6HST3"/>
<dbReference type="RefSeq" id="WP_170072314.1">
    <property type="nucleotide sequence ID" value="NZ_PTJA01000005.1"/>
</dbReference>
<dbReference type="EMBL" id="PTJA01000005">
    <property type="protein sequence ID" value="PPK80815.1"/>
    <property type="molecule type" value="Genomic_DNA"/>
</dbReference>
<dbReference type="Proteomes" id="UP000237749">
    <property type="component" value="Unassembled WGS sequence"/>
</dbReference>